<dbReference type="SUPFAM" id="SSF69695">
    <property type="entry name" value="SRP19"/>
    <property type="match status" value="1"/>
</dbReference>
<evidence type="ECO:0000256" key="2">
    <source>
        <dbReference type="ARBA" id="ARBA00022490"/>
    </source>
</evidence>
<dbReference type="EMBL" id="CAJVPS010002351">
    <property type="protein sequence ID" value="CAG8566237.1"/>
    <property type="molecule type" value="Genomic_DNA"/>
</dbReference>
<reference evidence="6" key="1">
    <citation type="submission" date="2021-06" db="EMBL/GenBank/DDBJ databases">
        <authorList>
            <person name="Kallberg Y."/>
            <person name="Tangrot J."/>
            <person name="Rosling A."/>
        </authorList>
    </citation>
    <scope>NUCLEOTIDE SEQUENCE</scope>
    <source>
        <strain evidence="6">FL130A</strain>
    </source>
</reference>
<protein>
    <submittedName>
        <fullName evidence="6">592_t:CDS:1</fullName>
    </submittedName>
</protein>
<name>A0A9N9FZ31_9GLOM</name>
<dbReference type="Pfam" id="PF01922">
    <property type="entry name" value="SRP19"/>
    <property type="match status" value="1"/>
</dbReference>
<dbReference type="GO" id="GO:0008312">
    <property type="term" value="F:7S RNA binding"/>
    <property type="evidence" value="ECO:0007669"/>
    <property type="project" value="InterPro"/>
</dbReference>
<dbReference type="OrthoDB" id="2190947at2759"/>
<evidence type="ECO:0000256" key="4">
    <source>
        <dbReference type="ARBA" id="ARBA00023274"/>
    </source>
</evidence>
<keyword evidence="4" id="KW-0687">Ribonucleoprotein</keyword>
<comment type="subcellular location">
    <subcellularLocation>
        <location evidence="1">Cytoplasm</location>
    </subcellularLocation>
</comment>
<keyword evidence="2" id="KW-0963">Cytoplasm</keyword>
<feature type="compositionally biased region" description="Low complexity" evidence="5">
    <location>
        <begin position="155"/>
        <end position="192"/>
    </location>
</feature>
<accession>A0A9N9FZ31</accession>
<feature type="compositionally biased region" description="Basic residues" evidence="5">
    <location>
        <begin position="193"/>
        <end position="202"/>
    </location>
</feature>
<sequence>MEDDPPDYLPTELPSIGIFQNPTITQVQDDGQYKSWICLYPIYFDSTKSVQQGRKVVRERAVPNPLAQNIAEAVKELGLSVLFEPQKTHPRDWGNPGRVRVSLKNQNIPINPSIPTRKELMKKVSALLSVIQENSKLSFPPKNSPAVSSGLLKDSGGSSTGSSSVNAASSSSAAAAAASGGASQSSSNTTQAQKKKGRKGRR</sequence>
<dbReference type="AlphaFoldDB" id="A0A9N9FZ31"/>
<keyword evidence="3" id="KW-0733">Signal recognition particle</keyword>
<feature type="region of interest" description="Disordered" evidence="5">
    <location>
        <begin position="137"/>
        <end position="202"/>
    </location>
</feature>
<evidence type="ECO:0000256" key="1">
    <source>
        <dbReference type="ARBA" id="ARBA00004496"/>
    </source>
</evidence>
<dbReference type="PANTHER" id="PTHR17453">
    <property type="entry name" value="SIGNAL RECOGNITION PARTICLE 19 KD PROTEIN"/>
    <property type="match status" value="1"/>
</dbReference>
<evidence type="ECO:0000256" key="5">
    <source>
        <dbReference type="SAM" id="MobiDB-lite"/>
    </source>
</evidence>
<dbReference type="FunFam" id="3.30.56.30:FF:000003">
    <property type="entry name" value="Signal recognition particle SEC65 subunit"/>
    <property type="match status" value="1"/>
</dbReference>
<dbReference type="PANTHER" id="PTHR17453:SF0">
    <property type="entry name" value="SIGNAL RECOGNITION PARTICLE 19 KDA PROTEIN"/>
    <property type="match status" value="1"/>
</dbReference>
<evidence type="ECO:0000313" key="7">
    <source>
        <dbReference type="Proteomes" id="UP000789508"/>
    </source>
</evidence>
<keyword evidence="7" id="KW-1185">Reference proteome</keyword>
<evidence type="ECO:0000256" key="3">
    <source>
        <dbReference type="ARBA" id="ARBA00023135"/>
    </source>
</evidence>
<dbReference type="InterPro" id="IPR036521">
    <property type="entry name" value="SRP19-like_sf"/>
</dbReference>
<evidence type="ECO:0000313" key="6">
    <source>
        <dbReference type="EMBL" id="CAG8566237.1"/>
    </source>
</evidence>
<gene>
    <name evidence="6" type="ORF">ALEPTO_LOCUS6595</name>
</gene>
<dbReference type="GO" id="GO:0005786">
    <property type="term" value="C:signal recognition particle, endoplasmic reticulum targeting"/>
    <property type="evidence" value="ECO:0007669"/>
    <property type="project" value="UniProtKB-KW"/>
</dbReference>
<dbReference type="InterPro" id="IPR002778">
    <property type="entry name" value="Signal_recog_particle_SRP19"/>
</dbReference>
<dbReference type="Proteomes" id="UP000789508">
    <property type="component" value="Unassembled WGS sequence"/>
</dbReference>
<dbReference type="Gene3D" id="3.30.56.30">
    <property type="entry name" value="Signal recognition particle, SRP19-like subunit"/>
    <property type="match status" value="1"/>
</dbReference>
<organism evidence="6 7">
    <name type="scientific">Ambispora leptoticha</name>
    <dbReference type="NCBI Taxonomy" id="144679"/>
    <lineage>
        <taxon>Eukaryota</taxon>
        <taxon>Fungi</taxon>
        <taxon>Fungi incertae sedis</taxon>
        <taxon>Mucoromycota</taxon>
        <taxon>Glomeromycotina</taxon>
        <taxon>Glomeromycetes</taxon>
        <taxon>Archaeosporales</taxon>
        <taxon>Ambisporaceae</taxon>
        <taxon>Ambispora</taxon>
    </lineage>
</organism>
<comment type="caution">
    <text evidence="6">The sequence shown here is derived from an EMBL/GenBank/DDBJ whole genome shotgun (WGS) entry which is preliminary data.</text>
</comment>
<dbReference type="GO" id="GO:0006617">
    <property type="term" value="P:SRP-dependent cotranslational protein targeting to membrane, signal sequence recognition"/>
    <property type="evidence" value="ECO:0007669"/>
    <property type="project" value="TreeGrafter"/>
</dbReference>
<proteinExistence type="predicted"/>